<evidence type="ECO:0000256" key="2">
    <source>
        <dbReference type="ARBA" id="ARBA00022670"/>
    </source>
</evidence>
<accession>A0A7Y0UHL4</accession>
<dbReference type="Proteomes" id="UP000553981">
    <property type="component" value="Unassembled WGS sequence"/>
</dbReference>
<keyword evidence="3" id="KW-0378">Hydrolase</keyword>
<evidence type="ECO:0000256" key="3">
    <source>
        <dbReference type="ARBA" id="ARBA00022801"/>
    </source>
</evidence>
<reference evidence="5 6" key="1">
    <citation type="submission" date="2020-04" db="EMBL/GenBank/DDBJ databases">
        <title>Antimicrobial susceptibility and clonality of vaginal-derived multi-drug resistant Mobiluncus isolates in China.</title>
        <authorList>
            <person name="Zhang X."/>
        </authorList>
    </citation>
    <scope>NUCLEOTIDE SEQUENCE [LARGE SCALE GENOMIC DNA]</scope>
    <source>
        <strain evidence="5 6">19</strain>
    </source>
</reference>
<evidence type="ECO:0000313" key="6">
    <source>
        <dbReference type="Proteomes" id="UP000553981"/>
    </source>
</evidence>
<protein>
    <submittedName>
        <fullName evidence="5">HK97 family phage prohead protease</fullName>
    </submittedName>
</protein>
<gene>
    <name evidence="5" type="ORF">HHJ67_06895</name>
</gene>
<dbReference type="Pfam" id="PF25209">
    <property type="entry name" value="Phage_capsid_4"/>
    <property type="match status" value="1"/>
</dbReference>
<dbReference type="Pfam" id="PF04586">
    <property type="entry name" value="Peptidase_S78"/>
    <property type="match status" value="1"/>
</dbReference>
<evidence type="ECO:0000259" key="4">
    <source>
        <dbReference type="Pfam" id="PF04586"/>
    </source>
</evidence>
<proteinExistence type="predicted"/>
<dbReference type="InterPro" id="IPR006433">
    <property type="entry name" value="Prohead_protease"/>
</dbReference>
<dbReference type="InterPro" id="IPR054613">
    <property type="entry name" value="Peptidase_S78_dom"/>
</dbReference>
<organism evidence="5 6">
    <name type="scientific">Mobiluncus curtisii</name>
    <dbReference type="NCBI Taxonomy" id="2051"/>
    <lineage>
        <taxon>Bacteria</taxon>
        <taxon>Bacillati</taxon>
        <taxon>Actinomycetota</taxon>
        <taxon>Actinomycetes</taxon>
        <taxon>Actinomycetales</taxon>
        <taxon>Actinomycetaceae</taxon>
        <taxon>Mobiluncus</taxon>
    </lineage>
</organism>
<keyword evidence="1" id="KW-1188">Viral release from host cell</keyword>
<dbReference type="SUPFAM" id="SSF56563">
    <property type="entry name" value="Major capsid protein gp5"/>
    <property type="match status" value="1"/>
</dbReference>
<evidence type="ECO:0000256" key="1">
    <source>
        <dbReference type="ARBA" id="ARBA00022612"/>
    </source>
</evidence>
<dbReference type="AlphaFoldDB" id="A0A7Y0UHL4"/>
<dbReference type="RefSeq" id="WP_169770715.1">
    <property type="nucleotide sequence ID" value="NZ_JABCUI010000003.1"/>
</dbReference>
<keyword evidence="2 5" id="KW-0645">Protease</keyword>
<comment type="caution">
    <text evidence="5">The sequence shown here is derived from an EMBL/GenBank/DDBJ whole genome shotgun (WGS) entry which is preliminary data.</text>
</comment>
<dbReference type="GO" id="GO:0006508">
    <property type="term" value="P:proteolysis"/>
    <property type="evidence" value="ECO:0007669"/>
    <property type="project" value="UniProtKB-KW"/>
</dbReference>
<feature type="domain" description="Prohead serine protease" evidence="4">
    <location>
        <begin position="21"/>
        <end position="165"/>
    </location>
</feature>
<name>A0A7Y0UHL4_9ACTO</name>
<dbReference type="EMBL" id="JABCUI010000003">
    <property type="protein sequence ID" value="NMW87481.1"/>
    <property type="molecule type" value="Genomic_DNA"/>
</dbReference>
<sequence length="529" mass="57121">MTVYDIDMKTTGNQTRAFEFRAKPSDTGKREIEGIGVPYDTETELFPYVREKFAPGSVDATGALLFYGHEKPIGRITAAQDTPEGVLIRAAISETSLGNDVYQLLRDGVLTKMSIGFMPGVSEDACIVEERGDTEVITWKKVKALEFSVVPFPAYEDAQITNVRQTPTNQPKGKHMYKDTLEALTRIDLDPINESLDRMQRQLQALPQALPAPAMPKWRSMGEWLQDIAAGDESAIDYYARAFAGNTTGDTIMKDTFVGDFVKLAIDRRRVTPLFSTGALPEKGTSVDFYQVETEDFKAGKQASEGADLPGASKLKLKDANSPVATVGGWTEVSRQAVERATVPALNTLLEGMALKYAQVTDELVKTVLTTTVANAKTKIALGADPVTGSVKQWTDALIDAADLYGATMFNITGLGVSKDVFKALANLETAGNRLMNTGDGRNLAGTIDVPGLSGELLRIPVYLIPGAAANTAFLFDKEAIKTLESPGSPAMLQDSNIINLSQSYSLYGYHAVIVPFPAAIVPIVKAAS</sequence>
<evidence type="ECO:0000313" key="5">
    <source>
        <dbReference type="EMBL" id="NMW87481.1"/>
    </source>
</evidence>
<dbReference type="GO" id="GO:0008233">
    <property type="term" value="F:peptidase activity"/>
    <property type="evidence" value="ECO:0007669"/>
    <property type="project" value="UniProtKB-KW"/>
</dbReference>
<dbReference type="NCBIfam" id="TIGR01543">
    <property type="entry name" value="proheadase_HK97"/>
    <property type="match status" value="1"/>
</dbReference>